<dbReference type="WBParaSite" id="ACAC_0001129701-mRNA-1">
    <property type="protein sequence ID" value="ACAC_0001129701-mRNA-1"/>
    <property type="gene ID" value="ACAC_0001129701"/>
</dbReference>
<reference evidence="1" key="1">
    <citation type="submission" date="2012-09" db="EMBL/GenBank/DDBJ databases">
        <authorList>
            <person name="Martin A.A."/>
        </authorList>
    </citation>
    <scope>NUCLEOTIDE SEQUENCE</scope>
</reference>
<name>A0A0K0DIX6_ANGCA</name>
<sequence length="82" mass="9855">MLFQNDNGNFKIVVNELRFFVFPKTIEISERSRIIELLTEFRKEGTFERPPDELQTDLKASRLRIHRGERKQRDDVYPILCT</sequence>
<organism evidence="1 2">
    <name type="scientific">Angiostrongylus cantonensis</name>
    <name type="common">Rat lungworm</name>
    <dbReference type="NCBI Taxonomy" id="6313"/>
    <lineage>
        <taxon>Eukaryota</taxon>
        <taxon>Metazoa</taxon>
        <taxon>Ecdysozoa</taxon>
        <taxon>Nematoda</taxon>
        <taxon>Chromadorea</taxon>
        <taxon>Rhabditida</taxon>
        <taxon>Rhabditina</taxon>
        <taxon>Rhabditomorpha</taxon>
        <taxon>Strongyloidea</taxon>
        <taxon>Metastrongylidae</taxon>
        <taxon>Angiostrongylus</taxon>
    </lineage>
</organism>
<dbReference type="Proteomes" id="UP000035642">
    <property type="component" value="Unassembled WGS sequence"/>
</dbReference>
<reference evidence="2" key="2">
    <citation type="submission" date="2017-02" db="UniProtKB">
        <authorList>
            <consortium name="WormBaseParasite"/>
        </authorList>
    </citation>
    <scope>IDENTIFICATION</scope>
</reference>
<protein>
    <submittedName>
        <fullName evidence="2">DUF4158 domain-containing protein</fullName>
    </submittedName>
</protein>
<proteinExistence type="predicted"/>
<dbReference type="AlphaFoldDB" id="A0A0K0DIX6"/>
<accession>A0A0K0DIX6</accession>
<evidence type="ECO:0000313" key="1">
    <source>
        <dbReference type="Proteomes" id="UP000035642"/>
    </source>
</evidence>
<keyword evidence="1" id="KW-1185">Reference proteome</keyword>
<evidence type="ECO:0000313" key="2">
    <source>
        <dbReference type="WBParaSite" id="ACAC_0001129701-mRNA-1"/>
    </source>
</evidence>